<comment type="similarity">
    <text evidence="1">Belongs to the peptidase C1 family.</text>
</comment>
<dbReference type="InterPro" id="IPR000668">
    <property type="entry name" value="Peptidase_C1A_C"/>
</dbReference>
<dbReference type="RefSeq" id="WP_245741436.1">
    <property type="nucleotide sequence ID" value="NZ_FNZK01000016.1"/>
</dbReference>
<dbReference type="EMBL" id="FNZK01000016">
    <property type="protein sequence ID" value="SEJ75615.1"/>
    <property type="molecule type" value="Genomic_DNA"/>
</dbReference>
<gene>
    <name evidence="3" type="ORF">SAMN05660742_11631</name>
</gene>
<dbReference type="PANTHER" id="PTHR12411">
    <property type="entry name" value="CYSTEINE PROTEASE FAMILY C1-RELATED"/>
    <property type="match status" value="1"/>
</dbReference>
<dbReference type="SUPFAM" id="SSF54001">
    <property type="entry name" value="Cysteine proteinases"/>
    <property type="match status" value="1"/>
</dbReference>
<dbReference type="Proteomes" id="UP000199662">
    <property type="component" value="Unassembled WGS sequence"/>
</dbReference>
<dbReference type="GO" id="GO:0006508">
    <property type="term" value="P:proteolysis"/>
    <property type="evidence" value="ECO:0007669"/>
    <property type="project" value="UniProtKB-KW"/>
</dbReference>
<proteinExistence type="inferred from homology"/>
<keyword evidence="4" id="KW-1185">Reference proteome</keyword>
<evidence type="ECO:0000313" key="4">
    <source>
        <dbReference type="Proteomes" id="UP000199662"/>
    </source>
</evidence>
<dbReference type="GO" id="GO:0008234">
    <property type="term" value="F:cysteine-type peptidase activity"/>
    <property type="evidence" value="ECO:0007669"/>
    <property type="project" value="InterPro"/>
</dbReference>
<dbReference type="InterPro" id="IPR013128">
    <property type="entry name" value="Peptidase_C1A"/>
</dbReference>
<keyword evidence="3" id="KW-0378">Hydrolase</keyword>
<dbReference type="InterPro" id="IPR038765">
    <property type="entry name" value="Papain-like_cys_pep_sf"/>
</dbReference>
<sequence length="251" mass="27854">MHKYGLKKDKPDLRDHIFYSTKFKTALPTHVDLRTGCSPIVDQGNLGSCTANAIASGLREYQLKKDNNWIALSRLFLYWQERKIEGDIEDDSGAQLRDGMKALHKIGVCPEVDWPYDITTFANTPTSKDNTDAAAYKISEYHRISSLDLLKAALAEGMPVVIGITVYDSFESANAISTGIVPVPNLKTEQILGGHAICCIGYDDTKSANGQTGYVIFRNSWGTSYGEQGYGYLPYAFWAQNLVSDCWTSKD</sequence>
<dbReference type="AlphaFoldDB" id="A0A1H7BQB5"/>
<evidence type="ECO:0000259" key="2">
    <source>
        <dbReference type="SMART" id="SM00645"/>
    </source>
</evidence>
<dbReference type="SMART" id="SM00645">
    <property type="entry name" value="Pept_C1"/>
    <property type="match status" value="1"/>
</dbReference>
<name>A0A1H7BQB5_9FIRM</name>
<dbReference type="Pfam" id="PF00112">
    <property type="entry name" value="Peptidase_C1"/>
    <property type="match status" value="1"/>
</dbReference>
<evidence type="ECO:0000256" key="1">
    <source>
        <dbReference type="ARBA" id="ARBA00008455"/>
    </source>
</evidence>
<feature type="domain" description="Peptidase C1A papain C-terminal" evidence="2">
    <location>
        <begin position="27"/>
        <end position="238"/>
    </location>
</feature>
<dbReference type="CDD" id="cd02619">
    <property type="entry name" value="Peptidase_C1"/>
    <property type="match status" value="1"/>
</dbReference>
<evidence type="ECO:0000313" key="3">
    <source>
        <dbReference type="EMBL" id="SEJ75615.1"/>
    </source>
</evidence>
<dbReference type="Gene3D" id="3.90.70.10">
    <property type="entry name" value="Cysteine proteinases"/>
    <property type="match status" value="1"/>
</dbReference>
<reference evidence="3 4" key="1">
    <citation type="submission" date="2016-10" db="EMBL/GenBank/DDBJ databases">
        <authorList>
            <person name="de Groot N.N."/>
        </authorList>
    </citation>
    <scope>NUCLEOTIDE SEQUENCE [LARGE SCALE GENOMIC DNA]</scope>
    <source>
        <strain evidence="3 4">DSM 2179</strain>
    </source>
</reference>
<organism evidence="3 4">
    <name type="scientific">Propionispira arboris</name>
    <dbReference type="NCBI Taxonomy" id="84035"/>
    <lineage>
        <taxon>Bacteria</taxon>
        <taxon>Bacillati</taxon>
        <taxon>Bacillota</taxon>
        <taxon>Negativicutes</taxon>
        <taxon>Selenomonadales</taxon>
        <taxon>Selenomonadaceae</taxon>
        <taxon>Propionispira</taxon>
    </lineage>
</organism>
<accession>A0A1H7BQB5</accession>
<protein>
    <submittedName>
        <fullName evidence="3">Papain family cysteine protease</fullName>
    </submittedName>
</protein>
<keyword evidence="3" id="KW-0645">Protease</keyword>
<dbReference type="STRING" id="84035.SAMN05660742_11631"/>